<evidence type="ECO:0000313" key="14">
    <source>
        <dbReference type="RefSeq" id="XP_032802571.1"/>
    </source>
</evidence>
<evidence type="ECO:0000256" key="6">
    <source>
        <dbReference type="ARBA" id="ARBA00022968"/>
    </source>
</evidence>
<dbReference type="SUPFAM" id="SSF53448">
    <property type="entry name" value="Nucleotide-diphospho-sugar transferases"/>
    <property type="match status" value="1"/>
</dbReference>
<evidence type="ECO:0000256" key="8">
    <source>
        <dbReference type="ARBA" id="ARBA00023136"/>
    </source>
</evidence>
<accession>A0AAJ7SNC1</accession>
<dbReference type="GO" id="GO:0016020">
    <property type="term" value="C:membrane"/>
    <property type="evidence" value="ECO:0007669"/>
    <property type="project" value="UniProtKB-SubCell"/>
</dbReference>
<organism evidence="13 14">
    <name type="scientific">Petromyzon marinus</name>
    <name type="common">Sea lamprey</name>
    <dbReference type="NCBI Taxonomy" id="7757"/>
    <lineage>
        <taxon>Eukaryota</taxon>
        <taxon>Metazoa</taxon>
        <taxon>Chordata</taxon>
        <taxon>Craniata</taxon>
        <taxon>Vertebrata</taxon>
        <taxon>Cyclostomata</taxon>
        <taxon>Hyperoartia</taxon>
        <taxon>Petromyzontiformes</taxon>
        <taxon>Petromyzontidae</taxon>
        <taxon>Petromyzon</taxon>
    </lineage>
</organism>
<evidence type="ECO:0000256" key="1">
    <source>
        <dbReference type="ARBA" id="ARBA00004606"/>
    </source>
</evidence>
<dbReference type="GO" id="GO:0031982">
    <property type="term" value="C:vesicle"/>
    <property type="evidence" value="ECO:0007669"/>
    <property type="project" value="TreeGrafter"/>
</dbReference>
<feature type="binding site" evidence="10">
    <location>
        <begin position="161"/>
        <end position="163"/>
    </location>
    <ligand>
        <name>UDP-N-acetyl-alpha-D-galactosamine</name>
        <dbReference type="ChEBI" id="CHEBI:67138"/>
    </ligand>
</feature>
<protein>
    <submittedName>
        <fullName evidence="14">N-acetyllactosaminide alpha-1,3-galactosyltransferase-like</fullName>
    </submittedName>
</protein>
<keyword evidence="8 12" id="KW-0472">Membrane</keyword>
<comment type="subcellular location">
    <subcellularLocation>
        <location evidence="1">Membrane</location>
        <topology evidence="1">Single-pass type II membrane protein</topology>
    </subcellularLocation>
</comment>
<keyword evidence="3" id="KW-0328">Glycosyltransferase</keyword>
<comment type="cofactor">
    <cofactor evidence="11">
        <name>Mn(2+)</name>
        <dbReference type="ChEBI" id="CHEBI:29035"/>
    </cofactor>
    <text evidence="11">Binds 1 Mn(2+) ion per subunit.</text>
</comment>
<sequence>MQEKLAMKINIVLLAVISIVIASYLLHMYTDRTNVQTVTVWGAPILWNGTFDQSYVDRLYAKREVTVGITVFAIGRYLDLLLKNFVDSAELHFFVGYSVTYYVVTDQPSRIPNLLLAPKRMLVPVKVEKRPRWQDICMDRFKIINGLVETTVKEEYVFSFDVDLLFTNRWGPEVLGSTVVVLHSWFFNVDPAMCTYERRPESMAYVATREGDFYYHAAVFGGRRSHIKNVTHNIFQAITKDRSAGIEAIWHDESHLNRYFIDNKPSKILSPEYCWDEEATNAAIKVKRLIWVHKDNNALRENP</sequence>
<dbReference type="Pfam" id="PF03414">
    <property type="entry name" value="Glyco_transf_6"/>
    <property type="match status" value="1"/>
</dbReference>
<keyword evidence="11" id="KW-0464">Manganese</keyword>
<feature type="binding site" evidence="10">
    <location>
        <position position="183"/>
    </location>
    <ligand>
        <name>an alpha-L-fucosyl-(1-&gt;2)-beta-D-galactosyl derivative</name>
        <dbReference type="ChEBI" id="CHEBI:140327"/>
    </ligand>
</feature>
<keyword evidence="6" id="KW-0735">Signal-anchor</keyword>
<keyword evidence="4" id="KW-0808">Transferase</keyword>
<dbReference type="InterPro" id="IPR029044">
    <property type="entry name" value="Nucleotide-diphossugar_trans"/>
</dbReference>
<feature type="binding site" evidence="10">
    <location>
        <position position="253"/>
    </location>
    <ligand>
        <name>an alpha-L-fucosyl-(1-&gt;2)-beta-D-galactosyl derivative</name>
        <dbReference type="ChEBI" id="CHEBI:140327"/>
    </ligand>
</feature>
<evidence type="ECO:0000256" key="11">
    <source>
        <dbReference type="PIRSR" id="PIRSR605076-3"/>
    </source>
</evidence>
<feature type="binding site" evidence="10">
    <location>
        <position position="195"/>
    </location>
    <ligand>
        <name>an alpha-L-fucosyl-(1-&gt;2)-beta-D-galactosyl derivative</name>
        <dbReference type="ChEBI" id="CHEBI:140327"/>
    </ligand>
</feature>
<evidence type="ECO:0000313" key="13">
    <source>
        <dbReference type="Proteomes" id="UP001318040"/>
    </source>
</evidence>
<evidence type="ECO:0000256" key="2">
    <source>
        <dbReference type="ARBA" id="ARBA00010413"/>
    </source>
</evidence>
<keyword evidence="11" id="KW-0479">Metal-binding</keyword>
<dbReference type="AlphaFoldDB" id="A0AAJ7SNC1"/>
<evidence type="ECO:0000256" key="4">
    <source>
        <dbReference type="ARBA" id="ARBA00022679"/>
    </source>
</evidence>
<feature type="binding site" evidence="10">
    <location>
        <begin position="72"/>
        <end position="74"/>
    </location>
    <ligand>
        <name>UDP-N-acetyl-alpha-D-galactosamine</name>
        <dbReference type="ChEBI" id="CHEBI:67138"/>
    </ligand>
</feature>
<comment type="similarity">
    <text evidence="2">Belongs to the glycosyltransferase 6 family.</text>
</comment>
<evidence type="ECO:0000256" key="7">
    <source>
        <dbReference type="ARBA" id="ARBA00022989"/>
    </source>
</evidence>
<dbReference type="FunFam" id="3.90.550.10:FF:000022">
    <property type="entry name" value="Histo-blood group ABO system transferase"/>
    <property type="match status" value="1"/>
</dbReference>
<name>A0AAJ7SNC1_PETMA</name>
<gene>
    <name evidence="14" type="primary">LOC116938936</name>
</gene>
<feature type="binding site" evidence="10">
    <location>
        <position position="276"/>
    </location>
    <ligand>
        <name>an alpha-L-fucosyl-(1-&gt;2)-beta-D-galactosyl derivative</name>
        <dbReference type="ChEBI" id="CHEBI:140327"/>
    </ligand>
</feature>
<dbReference type="PANTHER" id="PTHR10462:SF33">
    <property type="entry name" value="ALPHA-1,3-GALACTOSYLTRANSFERASE 2"/>
    <property type="match status" value="1"/>
</dbReference>
<dbReference type="PANTHER" id="PTHR10462">
    <property type="entry name" value="GLYCOSYLTRANSFERASE-RELATED"/>
    <property type="match status" value="1"/>
</dbReference>
<dbReference type="GO" id="GO:0016758">
    <property type="term" value="F:hexosyltransferase activity"/>
    <property type="evidence" value="ECO:0007669"/>
    <property type="project" value="InterPro"/>
</dbReference>
<evidence type="ECO:0000256" key="9">
    <source>
        <dbReference type="PIRSR" id="PIRSR605076-1"/>
    </source>
</evidence>
<dbReference type="GO" id="GO:0005975">
    <property type="term" value="P:carbohydrate metabolic process"/>
    <property type="evidence" value="ECO:0007669"/>
    <property type="project" value="InterPro"/>
</dbReference>
<proteinExistence type="inferred from homology"/>
<evidence type="ECO:0000256" key="5">
    <source>
        <dbReference type="ARBA" id="ARBA00022692"/>
    </source>
</evidence>
<evidence type="ECO:0000256" key="10">
    <source>
        <dbReference type="PIRSR" id="PIRSR605076-2"/>
    </source>
</evidence>
<feature type="active site" description="Nucleophile" evidence="9">
    <location>
        <position position="253"/>
    </location>
</feature>
<feature type="binding site" evidence="10">
    <location>
        <position position="77"/>
    </location>
    <ligand>
        <name>UDP-N-acetyl-alpha-D-galactosamine</name>
        <dbReference type="ChEBI" id="CHEBI:67138"/>
    </ligand>
</feature>
<dbReference type="InterPro" id="IPR005076">
    <property type="entry name" value="Glyco_trans_6"/>
</dbReference>
<dbReference type="GO" id="GO:0046872">
    <property type="term" value="F:metal ion binding"/>
    <property type="evidence" value="ECO:0007669"/>
    <property type="project" value="UniProtKB-KW"/>
</dbReference>
<reference evidence="14" key="1">
    <citation type="submission" date="2025-08" db="UniProtKB">
        <authorList>
            <consortium name="RefSeq"/>
        </authorList>
    </citation>
    <scope>IDENTIFICATION</scope>
    <source>
        <tissue evidence="14">Sperm</tissue>
    </source>
</reference>
<dbReference type="KEGG" id="pmrn:116938936"/>
<evidence type="ECO:0000256" key="12">
    <source>
        <dbReference type="SAM" id="Phobius"/>
    </source>
</evidence>
<feature type="binding site" evidence="11">
    <location>
        <position position="161"/>
    </location>
    <ligand>
        <name>Mn(2+)</name>
        <dbReference type="ChEBI" id="CHEBI:29035"/>
    </ligand>
</feature>
<dbReference type="RefSeq" id="XP_032802571.1">
    <property type="nucleotide sequence ID" value="XM_032946680.1"/>
</dbReference>
<dbReference type="Proteomes" id="UP001318040">
    <property type="component" value="Chromosome 5"/>
</dbReference>
<keyword evidence="5 12" id="KW-0812">Transmembrane</keyword>
<keyword evidence="7 12" id="KW-1133">Transmembrane helix</keyword>
<dbReference type="Gene3D" id="3.90.550.10">
    <property type="entry name" value="Spore Coat Polysaccharide Biosynthesis Protein SpsA, Chain A"/>
    <property type="match status" value="1"/>
</dbReference>
<keyword evidence="13" id="KW-1185">Reference proteome</keyword>
<dbReference type="GO" id="GO:0005794">
    <property type="term" value="C:Golgi apparatus"/>
    <property type="evidence" value="ECO:0007669"/>
    <property type="project" value="TreeGrafter"/>
</dbReference>
<feature type="transmembrane region" description="Helical" evidence="12">
    <location>
        <begin position="12"/>
        <end position="29"/>
    </location>
</feature>
<evidence type="ECO:0000256" key="3">
    <source>
        <dbReference type="ARBA" id="ARBA00022676"/>
    </source>
</evidence>
<feature type="binding site" evidence="11">
    <location>
        <position position="163"/>
    </location>
    <ligand>
        <name>Mn(2+)</name>
        <dbReference type="ChEBI" id="CHEBI:29035"/>
    </ligand>
</feature>